<organism evidence="1">
    <name type="scientific">Arundo donax</name>
    <name type="common">Giant reed</name>
    <name type="synonym">Donax arundinaceus</name>
    <dbReference type="NCBI Taxonomy" id="35708"/>
    <lineage>
        <taxon>Eukaryota</taxon>
        <taxon>Viridiplantae</taxon>
        <taxon>Streptophyta</taxon>
        <taxon>Embryophyta</taxon>
        <taxon>Tracheophyta</taxon>
        <taxon>Spermatophyta</taxon>
        <taxon>Magnoliopsida</taxon>
        <taxon>Liliopsida</taxon>
        <taxon>Poales</taxon>
        <taxon>Poaceae</taxon>
        <taxon>PACMAD clade</taxon>
        <taxon>Arundinoideae</taxon>
        <taxon>Arundineae</taxon>
        <taxon>Arundo</taxon>
    </lineage>
</organism>
<reference evidence="1" key="2">
    <citation type="journal article" date="2015" name="Data Brief">
        <title>Shoot transcriptome of the giant reed, Arundo donax.</title>
        <authorList>
            <person name="Barrero R.A."/>
            <person name="Guerrero F.D."/>
            <person name="Moolhuijzen P."/>
            <person name="Goolsby J.A."/>
            <person name="Tidwell J."/>
            <person name="Bellgard S.E."/>
            <person name="Bellgard M.I."/>
        </authorList>
    </citation>
    <scope>NUCLEOTIDE SEQUENCE</scope>
    <source>
        <tissue evidence="1">Shoot tissue taken approximately 20 cm above the soil surface</tissue>
    </source>
</reference>
<sequence>MVVARSTPGAMRRIWRLRHLHCSACLGTAATSSTAVTISMYVCVGGLHATSMCRETPPATAVGGGYCSRVTGPTIRKGVCAVEARMLGI</sequence>
<name>A0A0A9DDN7_ARUDO</name>
<dbReference type="AlphaFoldDB" id="A0A0A9DDN7"/>
<protein>
    <submittedName>
        <fullName evidence="1">Uncharacterized protein</fullName>
    </submittedName>
</protein>
<proteinExistence type="predicted"/>
<reference evidence="1" key="1">
    <citation type="submission" date="2014-09" db="EMBL/GenBank/DDBJ databases">
        <authorList>
            <person name="Magalhaes I.L.F."/>
            <person name="Oliveira U."/>
            <person name="Santos F.R."/>
            <person name="Vidigal T.H.D.A."/>
            <person name="Brescovit A.D."/>
            <person name="Santos A.J."/>
        </authorList>
    </citation>
    <scope>NUCLEOTIDE SEQUENCE</scope>
    <source>
        <tissue evidence="1">Shoot tissue taken approximately 20 cm above the soil surface</tissue>
    </source>
</reference>
<dbReference type="EMBL" id="GBRH01214145">
    <property type="protein sequence ID" value="JAD83750.1"/>
    <property type="molecule type" value="Transcribed_RNA"/>
</dbReference>
<evidence type="ECO:0000313" key="1">
    <source>
        <dbReference type="EMBL" id="JAD83750.1"/>
    </source>
</evidence>
<accession>A0A0A9DDN7</accession>